<proteinExistence type="predicted"/>
<dbReference type="EMBL" id="KK115666">
    <property type="protein sequence ID" value="KFM65686.1"/>
    <property type="molecule type" value="Genomic_DNA"/>
</dbReference>
<keyword evidence="1" id="KW-0472">Membrane</keyword>
<evidence type="ECO:0000313" key="2">
    <source>
        <dbReference type="EMBL" id="KFM65686.1"/>
    </source>
</evidence>
<gene>
    <name evidence="2" type="ORF">X975_12260</name>
</gene>
<dbReference type="Proteomes" id="UP000054359">
    <property type="component" value="Unassembled WGS sequence"/>
</dbReference>
<protein>
    <submittedName>
        <fullName evidence="2">Uncharacterized protein</fullName>
    </submittedName>
</protein>
<keyword evidence="1" id="KW-1133">Transmembrane helix</keyword>
<keyword evidence="1" id="KW-0812">Transmembrane</keyword>
<evidence type="ECO:0000256" key="1">
    <source>
        <dbReference type="SAM" id="Phobius"/>
    </source>
</evidence>
<dbReference type="AlphaFoldDB" id="A0A087TKP7"/>
<organism evidence="2 3">
    <name type="scientific">Stegodyphus mimosarum</name>
    <name type="common">African social velvet spider</name>
    <dbReference type="NCBI Taxonomy" id="407821"/>
    <lineage>
        <taxon>Eukaryota</taxon>
        <taxon>Metazoa</taxon>
        <taxon>Ecdysozoa</taxon>
        <taxon>Arthropoda</taxon>
        <taxon>Chelicerata</taxon>
        <taxon>Arachnida</taxon>
        <taxon>Araneae</taxon>
        <taxon>Araneomorphae</taxon>
        <taxon>Entelegynae</taxon>
        <taxon>Eresoidea</taxon>
        <taxon>Eresidae</taxon>
        <taxon>Stegodyphus</taxon>
    </lineage>
</organism>
<sequence length="78" mass="8233">MGYSVSPYLNPLNLWNSLAQLVVPKKETSAKVTQTVCSACANKAMIQNIGSLFIKIAGLSGATAVAMGAYGSHDERMI</sequence>
<feature type="non-terminal residue" evidence="2">
    <location>
        <position position="78"/>
    </location>
</feature>
<accession>A0A087TKP7</accession>
<dbReference type="OrthoDB" id="269173at2759"/>
<name>A0A087TKP7_STEMI</name>
<feature type="transmembrane region" description="Helical" evidence="1">
    <location>
        <begin position="52"/>
        <end position="71"/>
    </location>
</feature>
<evidence type="ECO:0000313" key="3">
    <source>
        <dbReference type="Proteomes" id="UP000054359"/>
    </source>
</evidence>
<reference evidence="2 3" key="1">
    <citation type="submission" date="2013-11" db="EMBL/GenBank/DDBJ databases">
        <title>Genome sequencing of Stegodyphus mimosarum.</title>
        <authorList>
            <person name="Bechsgaard J."/>
        </authorList>
    </citation>
    <scope>NUCLEOTIDE SEQUENCE [LARGE SCALE GENOMIC DNA]</scope>
</reference>
<keyword evidence="3" id="KW-1185">Reference proteome</keyword>